<gene>
    <name evidence="8" type="ORF">Shyd_61530</name>
</gene>
<feature type="transmembrane region" description="Helical" evidence="7">
    <location>
        <begin position="155"/>
        <end position="175"/>
    </location>
</feature>
<evidence type="ECO:0000256" key="4">
    <source>
        <dbReference type="ARBA" id="ARBA00022989"/>
    </source>
</evidence>
<dbReference type="PANTHER" id="PTHR23513:SF11">
    <property type="entry name" value="STAPHYLOFERRIN A TRANSPORTER"/>
    <property type="match status" value="1"/>
</dbReference>
<evidence type="ECO:0000256" key="2">
    <source>
        <dbReference type="ARBA" id="ARBA00022475"/>
    </source>
</evidence>
<feature type="transmembrane region" description="Helical" evidence="7">
    <location>
        <begin position="389"/>
        <end position="408"/>
    </location>
</feature>
<feature type="transmembrane region" description="Helical" evidence="7">
    <location>
        <begin position="245"/>
        <end position="264"/>
    </location>
</feature>
<keyword evidence="9" id="KW-1185">Reference proteome</keyword>
<feature type="transmembrane region" description="Helical" evidence="7">
    <location>
        <begin position="90"/>
        <end position="108"/>
    </location>
</feature>
<evidence type="ECO:0000256" key="7">
    <source>
        <dbReference type="SAM" id="Phobius"/>
    </source>
</evidence>
<comment type="subcellular location">
    <subcellularLocation>
        <location evidence="1">Cell membrane</location>
        <topology evidence="1">Multi-pass membrane protein</topology>
    </subcellularLocation>
</comment>
<name>A0ABQ3PID3_9ACTN</name>
<keyword evidence="2" id="KW-1003">Cell membrane</keyword>
<dbReference type="SUPFAM" id="SSF103473">
    <property type="entry name" value="MFS general substrate transporter"/>
    <property type="match status" value="1"/>
</dbReference>
<sequence length="456" mass="46219">MTPTAEPAQGDHRATYRDVLAEPRFRLLLSTRTVAITADSLRITTFSVLVFTATGSPLLSALAFGIGFLPQLFGSLLLGSLADRLPPRALIAGGYAVECAAALLLALVRLPIAASLVVVALVALATPVFSGASSRLVARCLDGDAYVLGRSLNNIAASGAQLFGLALGGAVVAVLGPHRALAVSAALYLGCALALRIRLPRLEPDECHGTPGSPRGDGGAVRASLRGACLLLRGRTVRRLTLAQWLPPAFVAGAEGLIVAYAGGRHFAPGWYAVLMGCLPVGMLVGDLLVGRLLPPPARERLVVPLAGLMGVPLVGFAAEPGVGASSCLLLLCGFGFAYGLGLQRPFLDALPRDGQGQAFGLLGAGAMTLQGVGPVCFGSLAAGIGTGGAIALAGGAAVLTAVWILAWRPPASPVPVPNRTRGAENGAEQTSRTESRSRPSPSLGSAGRGGSCTGS</sequence>
<evidence type="ECO:0000256" key="3">
    <source>
        <dbReference type="ARBA" id="ARBA00022692"/>
    </source>
</evidence>
<organism evidence="8 9">
    <name type="scientific">Streptomyces hydrogenans</name>
    <dbReference type="NCBI Taxonomy" id="1873719"/>
    <lineage>
        <taxon>Bacteria</taxon>
        <taxon>Bacillati</taxon>
        <taxon>Actinomycetota</taxon>
        <taxon>Actinomycetes</taxon>
        <taxon>Kitasatosporales</taxon>
        <taxon>Streptomycetaceae</taxon>
        <taxon>Streptomyces</taxon>
    </lineage>
</organism>
<dbReference type="RefSeq" id="WP_190224749.1">
    <property type="nucleotide sequence ID" value="NZ_BNBS01000071.1"/>
</dbReference>
<dbReference type="InterPro" id="IPR011701">
    <property type="entry name" value="MFS"/>
</dbReference>
<accession>A0ABQ3PID3</accession>
<dbReference type="InterPro" id="IPR036259">
    <property type="entry name" value="MFS_trans_sf"/>
</dbReference>
<keyword evidence="4 7" id="KW-1133">Transmembrane helix</keyword>
<reference evidence="8" key="1">
    <citation type="submission" date="2024-05" db="EMBL/GenBank/DDBJ databases">
        <title>Whole genome shotgun sequence of Streptomyces hydrogenans NBRC 13475.</title>
        <authorList>
            <person name="Komaki H."/>
            <person name="Tamura T."/>
        </authorList>
    </citation>
    <scope>NUCLEOTIDE SEQUENCE</scope>
    <source>
        <strain evidence="8">NBRC 13475</strain>
    </source>
</reference>
<comment type="caution">
    <text evidence="8">The sequence shown here is derived from an EMBL/GenBank/DDBJ whole genome shotgun (WGS) entry which is preliminary data.</text>
</comment>
<feature type="region of interest" description="Disordered" evidence="6">
    <location>
        <begin position="415"/>
        <end position="456"/>
    </location>
</feature>
<evidence type="ECO:0000256" key="1">
    <source>
        <dbReference type="ARBA" id="ARBA00004651"/>
    </source>
</evidence>
<feature type="compositionally biased region" description="Gly residues" evidence="6">
    <location>
        <begin position="447"/>
        <end position="456"/>
    </location>
</feature>
<dbReference type="PANTHER" id="PTHR23513">
    <property type="entry name" value="INTEGRAL MEMBRANE EFFLUX PROTEIN-RELATED"/>
    <property type="match status" value="1"/>
</dbReference>
<dbReference type="Pfam" id="PF07690">
    <property type="entry name" value="MFS_1"/>
    <property type="match status" value="1"/>
</dbReference>
<feature type="transmembrane region" description="Helical" evidence="7">
    <location>
        <begin position="362"/>
        <end position="383"/>
    </location>
</feature>
<dbReference type="Gene3D" id="1.20.1250.20">
    <property type="entry name" value="MFS general substrate transporter like domains"/>
    <property type="match status" value="1"/>
</dbReference>
<keyword evidence="3 7" id="KW-0812">Transmembrane</keyword>
<proteinExistence type="predicted"/>
<dbReference type="EMBL" id="BNDW01000068">
    <property type="protein sequence ID" value="GHI24782.1"/>
    <property type="molecule type" value="Genomic_DNA"/>
</dbReference>
<feature type="transmembrane region" description="Helical" evidence="7">
    <location>
        <begin position="324"/>
        <end position="341"/>
    </location>
</feature>
<evidence type="ECO:0000313" key="8">
    <source>
        <dbReference type="EMBL" id="GHI24782.1"/>
    </source>
</evidence>
<evidence type="ECO:0000256" key="6">
    <source>
        <dbReference type="SAM" id="MobiDB-lite"/>
    </source>
</evidence>
<protein>
    <submittedName>
        <fullName evidence="8">Membrane protein</fullName>
    </submittedName>
</protein>
<evidence type="ECO:0000313" key="9">
    <source>
        <dbReference type="Proteomes" id="UP001052739"/>
    </source>
</evidence>
<feature type="transmembrane region" description="Helical" evidence="7">
    <location>
        <begin position="270"/>
        <end position="290"/>
    </location>
</feature>
<dbReference type="CDD" id="cd06173">
    <property type="entry name" value="MFS_MefA_like"/>
    <property type="match status" value="1"/>
</dbReference>
<keyword evidence="5 7" id="KW-0472">Membrane</keyword>
<feature type="transmembrane region" description="Helical" evidence="7">
    <location>
        <begin position="58"/>
        <end position="78"/>
    </location>
</feature>
<evidence type="ECO:0000256" key="5">
    <source>
        <dbReference type="ARBA" id="ARBA00023136"/>
    </source>
</evidence>
<feature type="transmembrane region" description="Helical" evidence="7">
    <location>
        <begin position="114"/>
        <end position="134"/>
    </location>
</feature>
<dbReference type="Proteomes" id="UP001052739">
    <property type="component" value="Unassembled WGS sequence"/>
</dbReference>
<feature type="transmembrane region" description="Helical" evidence="7">
    <location>
        <begin position="302"/>
        <end position="318"/>
    </location>
</feature>